<evidence type="ECO:0000313" key="2">
    <source>
        <dbReference type="EMBL" id="MFD1363313.1"/>
    </source>
</evidence>
<gene>
    <name evidence="2" type="ORF">ACFQ4A_17015</name>
</gene>
<proteinExistence type="predicted"/>
<feature type="transmembrane region" description="Helical" evidence="1">
    <location>
        <begin position="6"/>
        <end position="24"/>
    </location>
</feature>
<keyword evidence="1" id="KW-0812">Transmembrane</keyword>
<dbReference type="Pfam" id="PF14171">
    <property type="entry name" value="SpoIISA_toxin"/>
    <property type="match status" value="1"/>
</dbReference>
<evidence type="ECO:0000313" key="3">
    <source>
        <dbReference type="Proteomes" id="UP001597178"/>
    </source>
</evidence>
<evidence type="ECO:0000256" key="1">
    <source>
        <dbReference type="SAM" id="Phobius"/>
    </source>
</evidence>
<organism evidence="2 3">
    <name type="scientific">Lentibacillus salinarum</name>
    <dbReference type="NCBI Taxonomy" id="446820"/>
    <lineage>
        <taxon>Bacteria</taxon>
        <taxon>Bacillati</taxon>
        <taxon>Bacillota</taxon>
        <taxon>Bacilli</taxon>
        <taxon>Bacillales</taxon>
        <taxon>Bacillaceae</taxon>
        <taxon>Lentibacillus</taxon>
    </lineage>
</organism>
<name>A0ABW3ZZJ0_9BACI</name>
<keyword evidence="3" id="KW-1185">Reference proteome</keyword>
<dbReference type="Proteomes" id="UP001597178">
    <property type="component" value="Unassembled WGS sequence"/>
</dbReference>
<protein>
    <submittedName>
        <fullName evidence="2">Type II toxin-antitoxin system SpoIISA family toxin</fullName>
    </submittedName>
</protein>
<accession>A0ABW3ZZJ0</accession>
<dbReference type="PROSITE" id="PS51257">
    <property type="entry name" value="PROKAR_LIPOPROTEIN"/>
    <property type="match status" value="1"/>
</dbReference>
<dbReference type="InterPro" id="IPR025940">
    <property type="entry name" value="SpoIISA_toxin"/>
</dbReference>
<dbReference type="EMBL" id="JBHTNH010000054">
    <property type="protein sequence ID" value="MFD1363313.1"/>
    <property type="molecule type" value="Genomic_DNA"/>
</dbReference>
<reference evidence="3" key="1">
    <citation type="journal article" date="2019" name="Int. J. Syst. Evol. Microbiol.">
        <title>The Global Catalogue of Microorganisms (GCM) 10K type strain sequencing project: providing services to taxonomists for standard genome sequencing and annotation.</title>
        <authorList>
            <consortium name="The Broad Institute Genomics Platform"/>
            <consortium name="The Broad Institute Genome Sequencing Center for Infectious Disease"/>
            <person name="Wu L."/>
            <person name="Ma J."/>
        </authorList>
    </citation>
    <scope>NUCLEOTIDE SEQUENCE [LARGE SCALE GENOMIC DNA]</scope>
    <source>
        <strain evidence="3">CCUG 54822</strain>
    </source>
</reference>
<dbReference type="RefSeq" id="WP_382402567.1">
    <property type="nucleotide sequence ID" value="NZ_JBHTNH010000054.1"/>
</dbReference>
<comment type="caution">
    <text evidence="2">The sequence shown here is derived from an EMBL/GenBank/DDBJ whole genome shotgun (WGS) entry which is preliminary data.</text>
</comment>
<keyword evidence="1" id="KW-0472">Membrane</keyword>
<sequence length="46" mass="5800">MEKFFIVGMWVIFVLLSCYIFIYWRNREAVKDKDTIRKTWYLLICF</sequence>
<keyword evidence="1" id="KW-1133">Transmembrane helix</keyword>